<evidence type="ECO:0000256" key="1">
    <source>
        <dbReference type="ARBA" id="ARBA00004585"/>
    </source>
</evidence>
<dbReference type="SMART" id="SM00184">
    <property type="entry name" value="RING"/>
    <property type="match status" value="1"/>
</dbReference>
<sequence>MLMQVGGEGDRPTFFEMVAAQQLPESLRAALMYSLGVIAQRRPIVHRVLDYSDEFFAFLMLILEAHNVRTADASFAEALYGLRRQPVEIVTDVTQKKSSLPSRAGLTRAQKSLSIFFLVGLPYIKAKLQGAYTAQRGSALQTALWGSSSAPVEEVVPHNNRSIFQRWKLNLVAVLTYSFPWIHATHEGLSFAYQLLYLLEATRFYSPALYLTGVYVRRASGQELLDGTKHIQERRNHDYERIRGPASLKAVQRGLLKSLYTFLDYAQTGLIAGVFLFKMMEWWYQSAEERVMAPTIYPPPPPPPPPKVAPNGIPLPESVRTCPLCLQRRTNPAMAAVSGYVFCYPCIYKYISQYKRCPVTLIPADIEHIRRLYKDA</sequence>
<dbReference type="GO" id="GO:0004842">
    <property type="term" value="F:ubiquitin-protein transferase activity"/>
    <property type="evidence" value="ECO:0000318"/>
    <property type="project" value="GO_Central"/>
</dbReference>
<keyword evidence="4" id="KW-0813">Transport</keyword>
<keyword evidence="13 15" id="KW-0576">Peroxisome</keyword>
<dbReference type="EMBL" id="GL377622">
    <property type="protein sequence ID" value="EFJ15566.1"/>
    <property type="molecule type" value="Genomic_DNA"/>
</dbReference>
<evidence type="ECO:0000259" key="16">
    <source>
        <dbReference type="SMART" id="SM00184"/>
    </source>
</evidence>
<keyword evidence="12 15" id="KW-0472">Membrane</keyword>
<dbReference type="InterPro" id="IPR017375">
    <property type="entry name" value="PEX12"/>
</dbReference>
<dbReference type="STRING" id="88036.D8SIW2"/>
<comment type="function">
    <text evidence="14">Component of a retrotranslocation channel required for peroxisome organization by mediating export of the PEX5 receptor from peroxisomes to the cytosol, thereby promoting PEX5 recycling. The retrotranslocation channel is composed of PEX2, PEX10 and PEX12; each subunit contributing transmembrane segments that coassemble into an open channel that specifically allows the passage of PEX5 through the peroxisomal membrane. PEX12 also regulates PEX5 recycling by activating the E3 ubiquitin-protein ligase activity of PEX10. When PEX5 recycling is compromised, PEX12 stimulates PEX10-mediated polyubiquitination of PEX5, leading to its subsequent degradation.</text>
</comment>
<keyword evidence="8" id="KW-0833">Ubl conjugation pathway</keyword>
<dbReference type="Gramene" id="EFJ15566">
    <property type="protein sequence ID" value="EFJ15566"/>
    <property type="gene ID" value="SELMODRAFT_155680"/>
</dbReference>
<dbReference type="Pfam" id="PF04757">
    <property type="entry name" value="Pex2_Pex12"/>
    <property type="match status" value="1"/>
</dbReference>
<dbReference type="InParanoid" id="D8SIW2"/>
<name>D8SIW2_SELML</name>
<dbReference type="PIRSF" id="PIRSF038074">
    <property type="entry name" value="Peroxisome_assembly_p12"/>
    <property type="match status" value="1"/>
</dbReference>
<keyword evidence="18" id="KW-1185">Reference proteome</keyword>
<dbReference type="FunCoup" id="D8SIW2">
    <property type="interactions" value="4678"/>
</dbReference>
<dbReference type="eggNOG" id="KOG0826">
    <property type="taxonomic scope" value="Eukaryota"/>
</dbReference>
<comment type="similarity">
    <text evidence="3 15">Belongs to the pex2/pex10/pex12 family.</text>
</comment>
<evidence type="ECO:0000256" key="7">
    <source>
        <dbReference type="ARBA" id="ARBA00022771"/>
    </source>
</evidence>
<dbReference type="GO" id="GO:1990429">
    <property type="term" value="C:peroxisomal importomer complex"/>
    <property type="evidence" value="ECO:0000318"/>
    <property type="project" value="GO_Central"/>
</dbReference>
<dbReference type="FunFam" id="3.30.40.10:FF:000357">
    <property type="entry name" value="Peroxisome biogenesis protein 12"/>
    <property type="match status" value="1"/>
</dbReference>
<evidence type="ECO:0000256" key="5">
    <source>
        <dbReference type="ARBA" id="ARBA00022692"/>
    </source>
</evidence>
<evidence type="ECO:0000256" key="4">
    <source>
        <dbReference type="ARBA" id="ARBA00022448"/>
    </source>
</evidence>
<keyword evidence="5" id="KW-0812">Transmembrane</keyword>
<dbReference type="InterPro" id="IPR006845">
    <property type="entry name" value="Pex_N"/>
</dbReference>
<evidence type="ECO:0000256" key="2">
    <source>
        <dbReference type="ARBA" id="ARBA00004906"/>
    </source>
</evidence>
<dbReference type="GO" id="GO:0006513">
    <property type="term" value="P:protein monoubiquitination"/>
    <property type="evidence" value="ECO:0000318"/>
    <property type="project" value="GO_Central"/>
</dbReference>
<evidence type="ECO:0000256" key="12">
    <source>
        <dbReference type="ARBA" id="ARBA00023136"/>
    </source>
</evidence>
<dbReference type="GO" id="GO:0008270">
    <property type="term" value="F:zinc ion binding"/>
    <property type="evidence" value="ECO:0007669"/>
    <property type="project" value="UniProtKB-KW"/>
</dbReference>
<dbReference type="InterPro" id="IPR013083">
    <property type="entry name" value="Znf_RING/FYVE/PHD"/>
</dbReference>
<feature type="domain" description="RING-type" evidence="16">
    <location>
        <begin position="322"/>
        <end position="360"/>
    </location>
</feature>
<dbReference type="OMA" id="QHYLARC"/>
<organism evidence="18">
    <name type="scientific">Selaginella moellendorffii</name>
    <name type="common">Spikemoss</name>
    <dbReference type="NCBI Taxonomy" id="88036"/>
    <lineage>
        <taxon>Eukaryota</taxon>
        <taxon>Viridiplantae</taxon>
        <taxon>Streptophyta</taxon>
        <taxon>Embryophyta</taxon>
        <taxon>Tracheophyta</taxon>
        <taxon>Lycopodiopsida</taxon>
        <taxon>Selaginellales</taxon>
        <taxon>Selaginellaceae</taxon>
        <taxon>Selaginella</taxon>
    </lineage>
</organism>
<evidence type="ECO:0000256" key="15">
    <source>
        <dbReference type="PIRNR" id="PIRNR038074"/>
    </source>
</evidence>
<dbReference type="Proteomes" id="UP000001514">
    <property type="component" value="Unassembled WGS sequence"/>
</dbReference>
<dbReference type="GO" id="GO:0005778">
    <property type="term" value="C:peroxisomal membrane"/>
    <property type="evidence" value="ECO:0000318"/>
    <property type="project" value="GO_Central"/>
</dbReference>
<evidence type="ECO:0000256" key="11">
    <source>
        <dbReference type="ARBA" id="ARBA00022989"/>
    </source>
</evidence>
<evidence type="ECO:0000256" key="14">
    <source>
        <dbReference type="ARBA" id="ARBA00045862"/>
    </source>
</evidence>
<dbReference type="PANTHER" id="PTHR12888">
    <property type="entry name" value="PEROXISOME ASSEMBLY PROTEIN 12 PEROXIN-12"/>
    <property type="match status" value="1"/>
</dbReference>
<proteinExistence type="inferred from homology"/>
<evidence type="ECO:0000256" key="13">
    <source>
        <dbReference type="ARBA" id="ARBA00023140"/>
    </source>
</evidence>
<dbReference type="PANTHER" id="PTHR12888:SF0">
    <property type="entry name" value="PEROXISOME ASSEMBLY PROTEIN 12"/>
    <property type="match status" value="1"/>
</dbReference>
<evidence type="ECO:0000256" key="9">
    <source>
        <dbReference type="ARBA" id="ARBA00022833"/>
    </source>
</evidence>
<dbReference type="KEGG" id="smo:SELMODRAFT_155680"/>
<dbReference type="CDD" id="cd16451">
    <property type="entry name" value="mRING_PEX12"/>
    <property type="match status" value="1"/>
</dbReference>
<comment type="subcellular location">
    <subcellularLocation>
        <location evidence="1">Peroxisome membrane</location>
        <topology evidence="1">Multi-pass membrane protein</topology>
    </subcellularLocation>
</comment>
<keyword evidence="11" id="KW-1133">Transmembrane helix</keyword>
<comment type="pathway">
    <text evidence="2">Protein modification; protein ubiquitination.</text>
</comment>
<dbReference type="InterPro" id="IPR001841">
    <property type="entry name" value="Znf_RING"/>
</dbReference>
<keyword evidence="10" id="KW-0653">Protein transport</keyword>
<evidence type="ECO:0000256" key="8">
    <source>
        <dbReference type="ARBA" id="ARBA00022786"/>
    </source>
</evidence>
<evidence type="ECO:0000256" key="3">
    <source>
        <dbReference type="ARBA" id="ARBA00008704"/>
    </source>
</evidence>
<reference evidence="17 18" key="1">
    <citation type="journal article" date="2011" name="Science">
        <title>The Selaginella genome identifies genetic changes associated with the evolution of vascular plants.</title>
        <authorList>
            <person name="Banks J.A."/>
            <person name="Nishiyama T."/>
            <person name="Hasebe M."/>
            <person name="Bowman J.L."/>
            <person name="Gribskov M."/>
            <person name="dePamphilis C."/>
            <person name="Albert V.A."/>
            <person name="Aono N."/>
            <person name="Aoyama T."/>
            <person name="Ambrose B.A."/>
            <person name="Ashton N.W."/>
            <person name="Axtell M.J."/>
            <person name="Barker E."/>
            <person name="Barker M.S."/>
            <person name="Bennetzen J.L."/>
            <person name="Bonawitz N.D."/>
            <person name="Chapple C."/>
            <person name="Cheng C."/>
            <person name="Correa L.G."/>
            <person name="Dacre M."/>
            <person name="DeBarry J."/>
            <person name="Dreyer I."/>
            <person name="Elias M."/>
            <person name="Engstrom E.M."/>
            <person name="Estelle M."/>
            <person name="Feng L."/>
            <person name="Finet C."/>
            <person name="Floyd S.K."/>
            <person name="Frommer W.B."/>
            <person name="Fujita T."/>
            <person name="Gramzow L."/>
            <person name="Gutensohn M."/>
            <person name="Harholt J."/>
            <person name="Hattori M."/>
            <person name="Heyl A."/>
            <person name="Hirai T."/>
            <person name="Hiwatashi Y."/>
            <person name="Ishikawa M."/>
            <person name="Iwata M."/>
            <person name="Karol K.G."/>
            <person name="Koehler B."/>
            <person name="Kolukisaoglu U."/>
            <person name="Kubo M."/>
            <person name="Kurata T."/>
            <person name="Lalonde S."/>
            <person name="Li K."/>
            <person name="Li Y."/>
            <person name="Litt A."/>
            <person name="Lyons E."/>
            <person name="Manning G."/>
            <person name="Maruyama T."/>
            <person name="Michael T.P."/>
            <person name="Mikami K."/>
            <person name="Miyazaki S."/>
            <person name="Morinaga S."/>
            <person name="Murata T."/>
            <person name="Mueller-Roeber B."/>
            <person name="Nelson D.R."/>
            <person name="Obara M."/>
            <person name="Oguri Y."/>
            <person name="Olmstead R.G."/>
            <person name="Onodera N."/>
            <person name="Petersen B.L."/>
            <person name="Pils B."/>
            <person name="Prigge M."/>
            <person name="Rensing S.A."/>
            <person name="Riano-Pachon D.M."/>
            <person name="Roberts A.W."/>
            <person name="Sato Y."/>
            <person name="Scheller H.V."/>
            <person name="Schulz B."/>
            <person name="Schulz C."/>
            <person name="Shakirov E.V."/>
            <person name="Shibagaki N."/>
            <person name="Shinohara N."/>
            <person name="Shippen D.E."/>
            <person name="Soerensen I."/>
            <person name="Sotooka R."/>
            <person name="Sugimoto N."/>
            <person name="Sugita M."/>
            <person name="Sumikawa N."/>
            <person name="Tanurdzic M."/>
            <person name="Theissen G."/>
            <person name="Ulvskov P."/>
            <person name="Wakazuki S."/>
            <person name="Weng J.K."/>
            <person name="Willats W.W."/>
            <person name="Wipf D."/>
            <person name="Wolf P.G."/>
            <person name="Yang L."/>
            <person name="Zimmer A.D."/>
            <person name="Zhu Q."/>
            <person name="Mitros T."/>
            <person name="Hellsten U."/>
            <person name="Loque D."/>
            <person name="Otillar R."/>
            <person name="Salamov A."/>
            <person name="Schmutz J."/>
            <person name="Shapiro H."/>
            <person name="Lindquist E."/>
            <person name="Lucas S."/>
            <person name="Rokhsar D."/>
            <person name="Grigoriev I.V."/>
        </authorList>
    </citation>
    <scope>NUCLEOTIDE SEQUENCE [LARGE SCALE GENOMIC DNA]</scope>
</reference>
<dbReference type="AlphaFoldDB" id="D8SIW2"/>
<dbReference type="Gene3D" id="3.30.40.10">
    <property type="entry name" value="Zinc/RING finger domain, C3HC4 (zinc finger)"/>
    <property type="match status" value="1"/>
</dbReference>
<evidence type="ECO:0000256" key="10">
    <source>
        <dbReference type="ARBA" id="ARBA00022927"/>
    </source>
</evidence>
<evidence type="ECO:0000256" key="6">
    <source>
        <dbReference type="ARBA" id="ARBA00022723"/>
    </source>
</evidence>
<dbReference type="SUPFAM" id="SSF57850">
    <property type="entry name" value="RING/U-box"/>
    <property type="match status" value="1"/>
</dbReference>
<gene>
    <name evidence="17" type="ORF">SELMODRAFT_155680</name>
</gene>
<accession>D8SIW2</accession>
<dbReference type="HOGENOM" id="CLU_031067_1_1_1"/>
<keyword evidence="7" id="KW-0863">Zinc-finger</keyword>
<dbReference type="GO" id="GO:0016558">
    <property type="term" value="P:protein import into peroxisome matrix"/>
    <property type="evidence" value="ECO:0000318"/>
    <property type="project" value="GO_Central"/>
</dbReference>
<dbReference type="OrthoDB" id="107372at2759"/>
<keyword evidence="6" id="KW-0479">Metal-binding</keyword>
<evidence type="ECO:0000313" key="17">
    <source>
        <dbReference type="EMBL" id="EFJ15566.1"/>
    </source>
</evidence>
<protein>
    <recommendedName>
        <fullName evidence="15">Peroxisome biogenesis protein 12</fullName>
    </recommendedName>
    <alternativeName>
        <fullName evidence="15">Peroxin-12</fullName>
    </alternativeName>
</protein>
<evidence type="ECO:0000313" key="18">
    <source>
        <dbReference type="Proteomes" id="UP000001514"/>
    </source>
</evidence>
<keyword evidence="9" id="KW-0862">Zinc</keyword>